<feature type="transmembrane region" description="Helical" evidence="9">
    <location>
        <begin position="575"/>
        <end position="599"/>
    </location>
</feature>
<dbReference type="NCBIfam" id="TIGR00916">
    <property type="entry name" value="2A0604s01"/>
    <property type="match status" value="1"/>
</dbReference>
<dbReference type="PANTHER" id="PTHR30081:SF1">
    <property type="entry name" value="PROTEIN TRANSLOCASE SUBUNIT SECD"/>
    <property type="match status" value="1"/>
</dbReference>
<protein>
    <recommendedName>
        <fullName evidence="9">Protein translocase subunit SecD</fullName>
    </recommendedName>
</protein>
<feature type="domain" description="SecDF P1 head subdomain" evidence="12">
    <location>
        <begin position="328"/>
        <end position="430"/>
    </location>
</feature>
<dbReference type="Proteomes" id="UP001165366">
    <property type="component" value="Unassembled WGS sequence"/>
</dbReference>
<evidence type="ECO:0000256" key="5">
    <source>
        <dbReference type="ARBA" id="ARBA00022927"/>
    </source>
</evidence>
<dbReference type="NCBIfam" id="TIGR01129">
    <property type="entry name" value="secD"/>
    <property type="match status" value="1"/>
</dbReference>
<keyword evidence="5 9" id="KW-0653">Protein transport</keyword>
<evidence type="ECO:0000256" key="6">
    <source>
        <dbReference type="ARBA" id="ARBA00022989"/>
    </source>
</evidence>
<dbReference type="EMBL" id="JAKLWS010000014">
    <property type="protein sequence ID" value="MCG2589326.1"/>
    <property type="molecule type" value="Genomic_DNA"/>
</dbReference>
<evidence type="ECO:0000259" key="12">
    <source>
        <dbReference type="Pfam" id="PF22599"/>
    </source>
</evidence>
<proteinExistence type="inferred from homology"/>
<evidence type="ECO:0000313" key="14">
    <source>
        <dbReference type="Proteomes" id="UP001165366"/>
    </source>
</evidence>
<dbReference type="InterPro" id="IPR048631">
    <property type="entry name" value="SecD_1st"/>
</dbReference>
<feature type="transmembrane region" description="Helical" evidence="9">
    <location>
        <begin position="502"/>
        <end position="523"/>
    </location>
</feature>
<dbReference type="InterPro" id="IPR005791">
    <property type="entry name" value="SecD"/>
</dbReference>
<dbReference type="Pfam" id="PF21760">
    <property type="entry name" value="SecD_1st"/>
    <property type="match status" value="1"/>
</dbReference>
<dbReference type="HAMAP" id="MF_01463_B">
    <property type="entry name" value="SecD_B"/>
    <property type="match status" value="1"/>
</dbReference>
<dbReference type="Gene3D" id="1.20.1640.10">
    <property type="entry name" value="Multidrug efflux transporter AcrB transmembrane domain"/>
    <property type="match status" value="1"/>
</dbReference>
<dbReference type="SUPFAM" id="SSF82866">
    <property type="entry name" value="Multidrug efflux transporter AcrB transmembrane domain"/>
    <property type="match status" value="1"/>
</dbReference>
<evidence type="ECO:0000259" key="11">
    <source>
        <dbReference type="Pfam" id="PF21760"/>
    </source>
</evidence>
<keyword evidence="7 9" id="KW-0811">Translocation</keyword>
<keyword evidence="3 9" id="KW-1003">Cell membrane</keyword>
<reference evidence="13" key="2">
    <citation type="submission" date="2024-05" db="EMBL/GenBank/DDBJ databases">
        <title>Rhodohalobacter halophilus gen. nov., sp. nov., a moderately halophilic member of the family Balneolaceae.</title>
        <authorList>
            <person name="Xia J."/>
        </authorList>
    </citation>
    <scope>NUCLEOTIDE SEQUENCE</scope>
    <source>
        <strain evidence="13">WB101</strain>
    </source>
</reference>
<dbReference type="RefSeq" id="WP_237854688.1">
    <property type="nucleotide sequence ID" value="NZ_JAKLWS010000014.1"/>
</dbReference>
<keyword evidence="14" id="KW-1185">Reference proteome</keyword>
<keyword evidence="8 9" id="KW-0472">Membrane</keyword>
<organism evidence="13 14">
    <name type="scientific">Rhodohalobacter sulfatireducens</name>
    <dbReference type="NCBI Taxonomy" id="2911366"/>
    <lineage>
        <taxon>Bacteria</taxon>
        <taxon>Pseudomonadati</taxon>
        <taxon>Balneolota</taxon>
        <taxon>Balneolia</taxon>
        <taxon>Balneolales</taxon>
        <taxon>Balneolaceae</taxon>
        <taxon>Rhodohalobacter</taxon>
    </lineage>
</organism>
<feature type="domain" description="Protein export membrane protein SecD/SecF C-terminal" evidence="10">
    <location>
        <begin position="433"/>
        <end position="602"/>
    </location>
</feature>
<dbReference type="InterPro" id="IPR054384">
    <property type="entry name" value="SecDF_P1_head"/>
</dbReference>
<evidence type="ECO:0000256" key="3">
    <source>
        <dbReference type="ARBA" id="ARBA00022475"/>
    </source>
</evidence>
<evidence type="ECO:0000256" key="2">
    <source>
        <dbReference type="ARBA" id="ARBA00022448"/>
    </source>
</evidence>
<dbReference type="PANTHER" id="PTHR30081">
    <property type="entry name" value="PROTEIN-EXPORT MEMBRANE PROTEIN SEC"/>
    <property type="match status" value="1"/>
</dbReference>
<dbReference type="InterPro" id="IPR022813">
    <property type="entry name" value="SecD/SecF_arch_bac"/>
</dbReference>
<comment type="caution">
    <text evidence="13">The sequence shown here is derived from an EMBL/GenBank/DDBJ whole genome shotgun (WGS) entry which is preliminary data.</text>
</comment>
<evidence type="ECO:0000259" key="10">
    <source>
        <dbReference type="Pfam" id="PF02355"/>
    </source>
</evidence>
<reference evidence="13" key="1">
    <citation type="submission" date="2022-01" db="EMBL/GenBank/DDBJ databases">
        <authorList>
            <person name="Wang Y."/>
        </authorList>
    </citation>
    <scope>NUCLEOTIDE SEQUENCE</scope>
    <source>
        <strain evidence="13">WB101</strain>
    </source>
</reference>
<comment type="subcellular location">
    <subcellularLocation>
        <location evidence="1 9">Cell membrane</location>
        <topology evidence="1 9">Multi-pass membrane protein</topology>
    </subcellularLocation>
</comment>
<comment type="subunit">
    <text evidence="9">Forms a complex with SecF. Part of the essential Sec protein translocation apparatus which comprises SecA, SecYEG and auxiliary proteins SecDF. Other proteins may also be involved.</text>
</comment>
<keyword evidence="6 9" id="KW-1133">Transmembrane helix</keyword>
<comment type="similarity">
    <text evidence="9">Belongs to the SecD/SecF family. SecD subfamily.</text>
</comment>
<feature type="domain" description="Protein translocase subunit SecDF P1" evidence="11">
    <location>
        <begin position="165"/>
        <end position="222"/>
    </location>
</feature>
<feature type="transmembrane region" description="Helical" evidence="9">
    <location>
        <begin position="477"/>
        <end position="496"/>
    </location>
</feature>
<keyword evidence="2 9" id="KW-0813">Transport</keyword>
<feature type="transmembrane region" description="Helical" evidence="9">
    <location>
        <begin position="451"/>
        <end position="470"/>
    </location>
</feature>
<accession>A0ABS9KES4</accession>
<evidence type="ECO:0000256" key="7">
    <source>
        <dbReference type="ARBA" id="ARBA00023010"/>
    </source>
</evidence>
<evidence type="ECO:0000256" key="9">
    <source>
        <dbReference type="HAMAP-Rule" id="MF_01463"/>
    </source>
</evidence>
<feature type="transmembrane region" description="Helical" evidence="9">
    <location>
        <begin position="7"/>
        <end position="25"/>
    </location>
</feature>
<name>A0ABS9KES4_9BACT</name>
<keyword evidence="4 9" id="KW-0812">Transmembrane</keyword>
<dbReference type="InterPro" id="IPR048634">
    <property type="entry name" value="SecD_SecF_C"/>
</dbReference>
<evidence type="ECO:0000256" key="1">
    <source>
        <dbReference type="ARBA" id="ARBA00004651"/>
    </source>
</evidence>
<feature type="transmembrane region" description="Helical" evidence="9">
    <location>
        <begin position="544"/>
        <end position="569"/>
    </location>
</feature>
<dbReference type="Gene3D" id="3.30.1360.200">
    <property type="match status" value="1"/>
</dbReference>
<comment type="function">
    <text evidence="9">Part of the Sec protein translocase complex. Interacts with the SecYEG preprotein conducting channel. SecDF uses the proton motive force (PMF) to complete protein translocation after the ATP-dependent function of SecA.</text>
</comment>
<dbReference type="Pfam" id="PF02355">
    <property type="entry name" value="SecD_SecF_C"/>
    <property type="match status" value="1"/>
</dbReference>
<dbReference type="InterPro" id="IPR055344">
    <property type="entry name" value="SecD_SecF_C_bact"/>
</dbReference>
<dbReference type="Gene3D" id="3.30.70.3220">
    <property type="match status" value="1"/>
</dbReference>
<sequence>MNSQNNGFKIGSIVVFLGLTIYYLFPTIQWQLEQRHMESMVPSERVQYQEENAAKLQNLREESLSLGLDLQGGMYVTLEVGTPQLLLELAGEYADEELEEIIQVARDRSFEQRTDFIDEFVTEFETRNPDGLLSRYYRSDADNINRRSSNEEITTYLRLQRDEAVDRAMEIIRSRVDRYGVTEPSILQQGNNRIVVELPGVDDEERVRELLRGTARLEFRLLPEPEEINAVKQQLADYFGNQAQNQQSDSLSSDTLGQADDEVTNLLEVFDLRGTNQYSFGYTAGRDTSTVNRLLEQEEVQSFIPRNMELMWGATPFAEDNGTELYEMIPVRNQVELTGDVISEARVAFEPTTNAAEVSMSMNAEGARRWSRITGANIGRPVAIVLDGYIYSYPTVQNKINNGQSSISGLGGVEEAEDLVNILLSGALPAPLDIIEERTVGASLGEDSIQAGLYSTLFGLVVVAIFMIIYYRVGGGIADLALILNIIFILGILAAFNATLTLPGIAGIVLTIGMAVDANVLIFDRIREEMRGGKTLRAAIDNGYSNAMSAIVDANVTTFFVAIILYSFGVGPIKGFAVTLMAGIVASLFSAIVITRVVIDYLTRDKTAEVNFG</sequence>
<evidence type="ECO:0000256" key="4">
    <source>
        <dbReference type="ARBA" id="ARBA00022692"/>
    </source>
</evidence>
<gene>
    <name evidence="9 13" type="primary">secD</name>
    <name evidence="13" type="ORF">L6773_12170</name>
</gene>
<evidence type="ECO:0000256" key="8">
    <source>
        <dbReference type="ARBA" id="ARBA00023136"/>
    </source>
</evidence>
<evidence type="ECO:0000313" key="13">
    <source>
        <dbReference type="EMBL" id="MCG2589326.1"/>
    </source>
</evidence>
<dbReference type="Pfam" id="PF22599">
    <property type="entry name" value="SecDF_P1_head"/>
    <property type="match status" value="1"/>
</dbReference>